<protein>
    <submittedName>
        <fullName evidence="1">Uncharacterized protein</fullName>
    </submittedName>
</protein>
<organism evidence="1 2">
    <name type="scientific">Usitatibacter palustris</name>
    <dbReference type="NCBI Taxonomy" id="2732487"/>
    <lineage>
        <taxon>Bacteria</taxon>
        <taxon>Pseudomonadati</taxon>
        <taxon>Pseudomonadota</taxon>
        <taxon>Betaproteobacteria</taxon>
        <taxon>Nitrosomonadales</taxon>
        <taxon>Usitatibacteraceae</taxon>
        <taxon>Usitatibacter</taxon>
    </lineage>
</organism>
<dbReference type="RefSeq" id="WP_171162089.1">
    <property type="nucleotide sequence ID" value="NZ_CP053073.1"/>
</dbReference>
<name>A0A6M4H8E3_9PROT</name>
<accession>A0A6M4H8E3</accession>
<reference evidence="1 2" key="1">
    <citation type="submission" date="2020-04" db="EMBL/GenBank/DDBJ databases">
        <title>Usitatibacter rugosus gen. nov., sp. nov. and Usitatibacter palustris sp. nov., novel members of Usitatibacteraceae fam. nov. within the order Nitrosomonadales isolated from soil.</title>
        <authorList>
            <person name="Huber K.J."/>
            <person name="Neumann-Schaal M."/>
            <person name="Geppert A."/>
            <person name="Luckner M."/>
            <person name="Wanner G."/>
            <person name="Overmann J."/>
        </authorList>
    </citation>
    <scope>NUCLEOTIDE SEQUENCE [LARGE SCALE GENOMIC DNA]</scope>
    <source>
        <strain evidence="1 2">Swamp67</strain>
    </source>
</reference>
<gene>
    <name evidence="1" type="ORF">DSM104440_01915</name>
</gene>
<dbReference type="InParanoid" id="A0A6M4H8E3"/>
<keyword evidence="2" id="KW-1185">Reference proteome</keyword>
<dbReference type="EMBL" id="CP053073">
    <property type="protein sequence ID" value="QJR15098.1"/>
    <property type="molecule type" value="Genomic_DNA"/>
</dbReference>
<evidence type="ECO:0000313" key="2">
    <source>
        <dbReference type="Proteomes" id="UP000503096"/>
    </source>
</evidence>
<sequence length="47" mass="4924">MSTNQKANVIRDLSEQAQVVHDESAVVPLTSDQLDMVGGGDVTVVIG</sequence>
<evidence type="ECO:0000313" key="1">
    <source>
        <dbReference type="EMBL" id="QJR15098.1"/>
    </source>
</evidence>
<dbReference type="KEGG" id="upl:DSM104440_01915"/>
<proteinExistence type="predicted"/>
<dbReference type="AlphaFoldDB" id="A0A6M4H8E3"/>
<dbReference type="Proteomes" id="UP000503096">
    <property type="component" value="Chromosome"/>
</dbReference>